<feature type="compositionally biased region" description="Basic and acidic residues" evidence="1">
    <location>
        <begin position="273"/>
        <end position="296"/>
    </location>
</feature>
<evidence type="ECO:0000313" key="2">
    <source>
        <dbReference type="EMBL" id="KAK6950247.1"/>
    </source>
</evidence>
<protein>
    <submittedName>
        <fullName evidence="2">Uncharacterized protein</fullName>
    </submittedName>
</protein>
<gene>
    <name evidence="2" type="ORF">Daesc_008573</name>
</gene>
<accession>A0AAX6MCY8</accession>
<feature type="region of interest" description="Disordered" evidence="1">
    <location>
        <begin position="1"/>
        <end position="34"/>
    </location>
</feature>
<reference evidence="2 3" key="1">
    <citation type="journal article" date="2024" name="Front Chem Biol">
        <title>Unveiling the potential of Daldinia eschscholtzii MFLUCC 19-0629 through bioactivity and bioinformatics studies for enhanced sustainable agriculture production.</title>
        <authorList>
            <person name="Brooks S."/>
            <person name="Weaver J.A."/>
            <person name="Klomchit A."/>
            <person name="Alharthi S.A."/>
            <person name="Onlamun T."/>
            <person name="Nurani R."/>
            <person name="Vong T.K."/>
            <person name="Alberti F."/>
            <person name="Greco C."/>
        </authorList>
    </citation>
    <scope>NUCLEOTIDE SEQUENCE [LARGE SCALE GENOMIC DNA]</scope>
    <source>
        <strain evidence="2">MFLUCC 19-0629</strain>
    </source>
</reference>
<dbReference type="Proteomes" id="UP001369815">
    <property type="component" value="Unassembled WGS sequence"/>
</dbReference>
<comment type="caution">
    <text evidence="2">The sequence shown here is derived from an EMBL/GenBank/DDBJ whole genome shotgun (WGS) entry which is preliminary data.</text>
</comment>
<name>A0AAX6MCY8_9PEZI</name>
<evidence type="ECO:0000256" key="1">
    <source>
        <dbReference type="SAM" id="MobiDB-lite"/>
    </source>
</evidence>
<evidence type="ECO:0000313" key="3">
    <source>
        <dbReference type="Proteomes" id="UP001369815"/>
    </source>
</evidence>
<sequence>MATSPEYEGKQTVDQEGMAPLSPVPSSLSEDAKTMMGARREIDEDALSILSKESCPDHSGRKMFTVPDGKPAKTVYEAWTVLDSGNTVDRVAWKTFCGIKLGSKWRSRNDGFLDIEPLTSYTQEELAELHADAIQEYAARSSKKGASYAQDLANRVFHLNAGVYNQVQSIVDNKLRSTNKTPFRRREWQVVILEEGEFRMTELLPERKKKGLFRRCQEKPAVSRYFIVLRGEEIKSTKDKDGWRAFNPHSNPWWRIDNRETSEARRHHRDHVKRVDRALGRERGPISRDMENRPRN</sequence>
<feature type="region of interest" description="Disordered" evidence="1">
    <location>
        <begin position="264"/>
        <end position="296"/>
    </location>
</feature>
<organism evidence="2 3">
    <name type="scientific">Daldinia eschscholtzii</name>
    <dbReference type="NCBI Taxonomy" id="292717"/>
    <lineage>
        <taxon>Eukaryota</taxon>
        <taxon>Fungi</taxon>
        <taxon>Dikarya</taxon>
        <taxon>Ascomycota</taxon>
        <taxon>Pezizomycotina</taxon>
        <taxon>Sordariomycetes</taxon>
        <taxon>Xylariomycetidae</taxon>
        <taxon>Xylariales</taxon>
        <taxon>Hypoxylaceae</taxon>
        <taxon>Daldinia</taxon>
    </lineage>
</organism>
<dbReference type="EMBL" id="JBANMG010000008">
    <property type="protein sequence ID" value="KAK6950247.1"/>
    <property type="molecule type" value="Genomic_DNA"/>
</dbReference>
<dbReference type="AlphaFoldDB" id="A0AAX6MCY8"/>
<keyword evidence="3" id="KW-1185">Reference proteome</keyword>
<proteinExistence type="predicted"/>